<feature type="region of interest" description="Disordered" evidence="2">
    <location>
        <begin position="791"/>
        <end position="833"/>
    </location>
</feature>
<dbReference type="Proteomes" id="UP000318571">
    <property type="component" value="Chromosome 4"/>
</dbReference>
<feature type="region of interest" description="Disordered" evidence="2">
    <location>
        <begin position="1621"/>
        <end position="1645"/>
    </location>
</feature>
<feature type="signal peptide" evidence="3">
    <location>
        <begin position="1"/>
        <end position="23"/>
    </location>
</feature>
<sequence length="1645" mass="184574">MRFSFLGASLLLLSYYSPSGVFSQEETNPLWSIRLSDPDRQGRFLSVPVQYGNWVPIAHAKQTIEAVASKVQAGLSPVITDDLEVEVVPASVNLVRERVDDHHVEYVDTQGSVNPNTFRRPAWRAQSGNPRQQRPYRRNDGHRGHRRNRKLPSGGNSFVDQLTSFFKPSSKGLGQPQQLTNRPYPPHNAPADSYPAESLNVGTVLNNLPINRLRQKPFVPVNAVPVNPTPKNPAPANVVPGPSFNIPPTQHKETLATNNPVVKLVPAPDLSQEGPPIIELGGSDTFHGSRYQDNHNDHLSGFVPVDFEHITSGEKIERHPDLDKSPKDFSVVVSGLDRNPNPEELAEYLKEGSKKQLGAYIAPNNENIPDGFRKIDLPFMEHDQDVGNLPSVFIAPVGFKVPTGYKGHPLPYDPELAQVNSQGTTPSPSGINLVSRTEPPQETYETTTETVIIRDSAALIKDRIKLAKQRPALSSFYRGKTILETSKTSEDSKKKRRILTKIVRRPFNKVRNFFKSTTPPIVTPTTSETAPVAIVEDKVVPETEDIETRVVNPFLTTKTLDLFSSEASTVPTVPVTTYKPSLDFIVTSTAANNEQEEQDSDIEQVIEYIEEELEHDKEPEPTQPQQQQQPAPEVEATEKEQDYTDETVTSGYEPTVVPRVDHFQPTTPYAEPDTEEEEQSESKEGDESVFVTTQFIPTEPSYQEVSSVSTTESTTTETKAPAYVPTPFSFIRPVRRLDTYRYKKTTPPTVGPPTPQTTTTPTTSAEPEQRRYLVPNRNKYTNKFENKYENTYGQRIRSRKRPAFWANERDQNQDETQLNYQETSESATETSPYDQKFRPFFDQLFDKLTSGGEKAMKKKRPLRRRFKGRRRSTTTPNPFTIDAEIYEVDPNSGEILVETVTEIPTEVTTAVVDDYEIQKQYTDVSPHSNDYELLDVANPTTPKPTPTTTAPTISTESSVPPLEYKEFSLVPDTAIAAGQLDHETADKHSTGSPPQHTHVVQEQARPTYPSLVNIPNPYVYPEAPLNYDYVANDLIDRADIDADRVDYADNINNIDYTGDVQTSAPILTDRLDAYEKQVTPSLAIVRQHDAQYKEPNNLYNEHGQQQVTALEGAFVPFKENKDGFKGYSYVEIQRDVNPTTSELESEPISIESVPVEDIQAVQEALEEVYNDPNVDTLALPVGVEIEVAQDYPVDETTANHNYEQDTVEIEHENTEEEQKTEAPEILVEDTAVDVEIYELPTPSVATFENVDTVSTTDEEIVSQDTTVPPFVFQTYEDVTTQTEEKSVASVIATESTEQTTEQPVVGELIEQEPTPQKPTSQEPIGQESFNQEPTGQEPFDEEPTVTTEKSLLNNFNLGGIFDYFLPQTTAALKPEATTEVPDLAEVTTEEALSEAPSTYPNHLLALDSLEESVQEEEEELKDESVNEQENIYEEEQTLLRQPNRNEYPKAIDTNTFKVPSVPNHVGPPKKFLEDKLGYVVKKRERLIKNWVNRQHKDKPKYGTARPSLDTVEYTDEEISTTSPQNLLAPSTTLTTLLAQGNLDESLQSEVDKAFFPFAPTIPPKGKYDSEEDLDAKLSPKKHQLKKQSFLDKYTTARKTHLLKDTILSKTPASPQLARIPIGRNQRRRDYARGSLEPSVITRGAK</sequence>
<evidence type="ECO:0000313" key="4">
    <source>
        <dbReference type="EMBL" id="TRY67460.1"/>
    </source>
</evidence>
<accession>A0A553NPX5</accession>
<feature type="coiled-coil region" evidence="1">
    <location>
        <begin position="1399"/>
        <end position="1430"/>
    </location>
</feature>
<feature type="compositionally biased region" description="Polar residues" evidence="2">
    <location>
        <begin position="154"/>
        <end position="167"/>
    </location>
</feature>
<evidence type="ECO:0000256" key="1">
    <source>
        <dbReference type="SAM" id="Coils"/>
    </source>
</evidence>
<feature type="compositionally biased region" description="Polar residues" evidence="2">
    <location>
        <begin position="1292"/>
        <end position="1302"/>
    </location>
</feature>
<comment type="caution">
    <text evidence="4">The sequence shown here is derived from an EMBL/GenBank/DDBJ whole genome shotgun (WGS) entry which is preliminary data.</text>
</comment>
<name>A0A553NPX5_TIGCA</name>
<feature type="compositionally biased region" description="Polar residues" evidence="2">
    <location>
        <begin position="420"/>
        <end position="435"/>
    </location>
</feature>
<feature type="compositionally biased region" description="Polar residues" evidence="2">
    <location>
        <begin position="1313"/>
        <end position="1334"/>
    </location>
</feature>
<feature type="region of interest" description="Disordered" evidence="2">
    <location>
        <begin position="937"/>
        <end position="959"/>
    </location>
</feature>
<feature type="chain" id="PRO_5021861924" evidence="3">
    <location>
        <begin position="24"/>
        <end position="1645"/>
    </location>
</feature>
<protein>
    <submittedName>
        <fullName evidence="4">Uncharacterized protein</fullName>
    </submittedName>
</protein>
<feature type="compositionally biased region" description="Polar residues" evidence="2">
    <location>
        <begin position="814"/>
        <end position="833"/>
    </location>
</feature>
<feature type="region of interest" description="Disordered" evidence="2">
    <location>
        <begin position="1292"/>
        <end position="1346"/>
    </location>
</feature>
<evidence type="ECO:0000256" key="3">
    <source>
        <dbReference type="SAM" id="SignalP"/>
    </source>
</evidence>
<organism evidence="4 5">
    <name type="scientific">Tigriopus californicus</name>
    <name type="common">Marine copepod</name>
    <dbReference type="NCBI Taxonomy" id="6832"/>
    <lineage>
        <taxon>Eukaryota</taxon>
        <taxon>Metazoa</taxon>
        <taxon>Ecdysozoa</taxon>
        <taxon>Arthropoda</taxon>
        <taxon>Crustacea</taxon>
        <taxon>Multicrustacea</taxon>
        <taxon>Hexanauplia</taxon>
        <taxon>Copepoda</taxon>
        <taxon>Harpacticoida</taxon>
        <taxon>Harpacticidae</taxon>
        <taxon>Tigriopus</taxon>
    </lineage>
</organism>
<evidence type="ECO:0000256" key="2">
    <source>
        <dbReference type="SAM" id="MobiDB-lite"/>
    </source>
</evidence>
<keyword evidence="5" id="KW-1185">Reference proteome</keyword>
<evidence type="ECO:0000313" key="5">
    <source>
        <dbReference type="Proteomes" id="UP000318571"/>
    </source>
</evidence>
<keyword evidence="3" id="KW-0732">Signal</keyword>
<feature type="region of interest" description="Disordered" evidence="2">
    <location>
        <begin position="614"/>
        <end position="689"/>
    </location>
</feature>
<reference evidence="4 5" key="1">
    <citation type="journal article" date="2018" name="Nat. Ecol. Evol.">
        <title>Genomic signatures of mitonuclear coevolution across populations of Tigriopus californicus.</title>
        <authorList>
            <person name="Barreto F.S."/>
            <person name="Watson E.T."/>
            <person name="Lima T.G."/>
            <person name="Willett C.S."/>
            <person name="Edmands S."/>
            <person name="Li W."/>
            <person name="Burton R.S."/>
        </authorList>
    </citation>
    <scope>NUCLEOTIDE SEQUENCE [LARGE SCALE GENOMIC DNA]</scope>
    <source>
        <strain evidence="4 5">San Diego</strain>
    </source>
</reference>
<feature type="region of interest" description="Disordered" evidence="2">
    <location>
        <begin position="108"/>
        <end position="192"/>
    </location>
</feature>
<feature type="region of interest" description="Disordered" evidence="2">
    <location>
        <begin position="420"/>
        <end position="445"/>
    </location>
</feature>
<feature type="compositionally biased region" description="Low complexity" evidence="2">
    <location>
        <begin position="623"/>
        <end position="634"/>
    </location>
</feature>
<keyword evidence="1" id="KW-0175">Coiled coil</keyword>
<feature type="region of interest" description="Disordered" evidence="2">
    <location>
        <begin position="743"/>
        <end position="771"/>
    </location>
</feature>
<gene>
    <name evidence="4" type="ORF">TCAL_05278</name>
</gene>
<dbReference type="STRING" id="6832.A0A553NPX5"/>
<proteinExistence type="predicted"/>
<dbReference type="EMBL" id="VCGU01000011">
    <property type="protein sequence ID" value="TRY67460.1"/>
    <property type="molecule type" value="Genomic_DNA"/>
</dbReference>